<keyword evidence="3" id="KW-1185">Reference proteome</keyword>
<dbReference type="RefSeq" id="XP_067820577.1">
    <property type="nucleotide sequence ID" value="XM_067966994.1"/>
</dbReference>
<dbReference type="EMBL" id="SHOA02000062">
    <property type="protein sequence ID" value="TDH71078.1"/>
    <property type="molecule type" value="Genomic_DNA"/>
</dbReference>
<reference evidence="2 3" key="1">
    <citation type="journal article" date="2021" name="Genome Biol.">
        <title>AFLAP: assembly-free linkage analysis pipeline using k-mers from genome sequencing data.</title>
        <authorList>
            <person name="Fletcher K."/>
            <person name="Zhang L."/>
            <person name="Gil J."/>
            <person name="Han R."/>
            <person name="Cavanaugh K."/>
            <person name="Michelmore R."/>
        </authorList>
    </citation>
    <scope>NUCLEOTIDE SEQUENCE [LARGE SCALE GENOMIC DNA]</scope>
    <source>
        <strain evidence="2 3">SF5</strain>
    </source>
</reference>
<dbReference type="OrthoDB" id="165412at2759"/>
<proteinExistence type="predicted"/>
<dbReference type="GeneID" id="94352665"/>
<feature type="region of interest" description="Disordered" evidence="1">
    <location>
        <begin position="166"/>
        <end position="186"/>
    </location>
</feature>
<gene>
    <name evidence="2" type="ORF">CCR75_008947</name>
</gene>
<accession>A0A976FQJ9</accession>
<organism evidence="2 3">
    <name type="scientific">Bremia lactucae</name>
    <name type="common">Lettuce downy mildew</name>
    <dbReference type="NCBI Taxonomy" id="4779"/>
    <lineage>
        <taxon>Eukaryota</taxon>
        <taxon>Sar</taxon>
        <taxon>Stramenopiles</taxon>
        <taxon>Oomycota</taxon>
        <taxon>Peronosporomycetes</taxon>
        <taxon>Peronosporales</taxon>
        <taxon>Peronosporaceae</taxon>
        <taxon>Bremia</taxon>
    </lineage>
</organism>
<evidence type="ECO:0000313" key="3">
    <source>
        <dbReference type="Proteomes" id="UP000294530"/>
    </source>
</evidence>
<name>A0A976FQJ9_BRELC</name>
<comment type="caution">
    <text evidence="2">The sequence shown here is derived from an EMBL/GenBank/DDBJ whole genome shotgun (WGS) entry which is preliminary data.</text>
</comment>
<dbReference type="AlphaFoldDB" id="A0A976FQJ9"/>
<dbReference type="Proteomes" id="UP000294530">
    <property type="component" value="Unassembled WGS sequence"/>
</dbReference>
<evidence type="ECO:0000313" key="2">
    <source>
        <dbReference type="EMBL" id="TDH71078.1"/>
    </source>
</evidence>
<evidence type="ECO:0000256" key="1">
    <source>
        <dbReference type="SAM" id="MobiDB-lite"/>
    </source>
</evidence>
<protein>
    <submittedName>
        <fullName evidence="2">Uncharacterized protein</fullName>
    </submittedName>
</protein>
<dbReference type="KEGG" id="blac:94352665"/>
<sequence>MDNDAQWVPTIQLIRRKRPRSPESNASPYANLAQGYFEKLPHLMVLPGLAELLATQRQRHGNVVTEKRSDGPSIASIQNQPEASIQLQLNESEVEDKTPWPSAKQYFNILLTLQSEFKIPVYDFGVDSRGVPLHPEFIYSQPVSCMYFLKCSRLLGKGSFGFPRKRKAPSEMAPRSIGANTEGKKESSKDFEWRKMSFVTGLPKKLPIVRYITATCFSRPTYVSAKKKVFRMHAVMLADKTGRNEIGEFVLVHIRAGGCKRAGFRACVANCASSWAPDSVMADHEADVMAVRGPVSRTALPCLHTSSASPVAPSVPRHLLTKEIPNVTLARLALRNMIMNSCSSRDEMVKYVMGLQEELAVLQDRNHLK</sequence>